<dbReference type="EMBL" id="CM016556">
    <property type="protein sequence ID" value="TKW14762.1"/>
    <property type="molecule type" value="Genomic_DNA"/>
</dbReference>
<reference evidence="1" key="1">
    <citation type="submission" date="2019-03" db="EMBL/GenBank/DDBJ databases">
        <title>WGS assembly of Setaria viridis.</title>
        <authorList>
            <person name="Huang P."/>
            <person name="Jenkins J."/>
            <person name="Grimwood J."/>
            <person name="Barry K."/>
            <person name="Healey A."/>
            <person name="Mamidi S."/>
            <person name="Sreedasyam A."/>
            <person name="Shu S."/>
            <person name="Feldman M."/>
            <person name="Wu J."/>
            <person name="Yu Y."/>
            <person name="Chen C."/>
            <person name="Johnson J."/>
            <person name="Rokhsar D."/>
            <person name="Baxter I."/>
            <person name="Schmutz J."/>
            <person name="Brutnell T."/>
            <person name="Kellogg E."/>
        </authorList>
    </citation>
    <scope>NUCLEOTIDE SEQUENCE [LARGE SCALE GENOMIC DNA]</scope>
</reference>
<dbReference type="Proteomes" id="UP000298652">
    <property type="component" value="Chromosome 5"/>
</dbReference>
<accession>A0A4U6UH93</accession>
<name>A0A4U6UH93_SETVI</name>
<organism evidence="1 2">
    <name type="scientific">Setaria viridis</name>
    <name type="common">Green bristlegrass</name>
    <name type="synonym">Setaria italica subsp. viridis</name>
    <dbReference type="NCBI Taxonomy" id="4556"/>
    <lineage>
        <taxon>Eukaryota</taxon>
        <taxon>Viridiplantae</taxon>
        <taxon>Streptophyta</taxon>
        <taxon>Embryophyta</taxon>
        <taxon>Tracheophyta</taxon>
        <taxon>Spermatophyta</taxon>
        <taxon>Magnoliopsida</taxon>
        <taxon>Liliopsida</taxon>
        <taxon>Poales</taxon>
        <taxon>Poaceae</taxon>
        <taxon>PACMAD clade</taxon>
        <taxon>Panicoideae</taxon>
        <taxon>Panicodae</taxon>
        <taxon>Paniceae</taxon>
        <taxon>Cenchrinae</taxon>
        <taxon>Setaria</taxon>
    </lineage>
</organism>
<sequence>MNGASGPLNAGEALKSLPASLNMRLCPYGSGLSGSSGTSMSPSSILNASPMVGRSATITCAHKILTSTNFSMTPLRGLPKSATRAHLAVMQHLLDGDHGPIRQHAAVDGPEPAAADEVALREAIGGLGELCEVASVEDLVQSLL</sequence>
<protein>
    <submittedName>
        <fullName evidence="1">Uncharacterized protein</fullName>
    </submittedName>
</protein>
<proteinExistence type="predicted"/>
<evidence type="ECO:0000313" key="2">
    <source>
        <dbReference type="Proteomes" id="UP000298652"/>
    </source>
</evidence>
<gene>
    <name evidence="1" type="ORF">SEVIR_5G187800v2</name>
</gene>
<dbReference type="AlphaFoldDB" id="A0A4U6UH93"/>
<evidence type="ECO:0000313" key="1">
    <source>
        <dbReference type="EMBL" id="TKW14762.1"/>
    </source>
</evidence>
<keyword evidence="2" id="KW-1185">Reference proteome</keyword>
<dbReference type="Gramene" id="TKW14762">
    <property type="protein sequence ID" value="TKW14762"/>
    <property type="gene ID" value="SEVIR_5G187800v2"/>
</dbReference>